<organism evidence="1 2">
    <name type="scientific">Alectoria fallacina</name>
    <dbReference type="NCBI Taxonomy" id="1903189"/>
    <lineage>
        <taxon>Eukaryota</taxon>
        <taxon>Fungi</taxon>
        <taxon>Dikarya</taxon>
        <taxon>Ascomycota</taxon>
        <taxon>Pezizomycotina</taxon>
        <taxon>Lecanoromycetes</taxon>
        <taxon>OSLEUM clade</taxon>
        <taxon>Lecanoromycetidae</taxon>
        <taxon>Lecanorales</taxon>
        <taxon>Lecanorineae</taxon>
        <taxon>Parmeliaceae</taxon>
        <taxon>Alectoria</taxon>
    </lineage>
</organism>
<accession>A0A8H3J464</accession>
<keyword evidence="2" id="KW-1185">Reference proteome</keyword>
<evidence type="ECO:0000313" key="2">
    <source>
        <dbReference type="Proteomes" id="UP000664203"/>
    </source>
</evidence>
<gene>
    <name evidence="1" type="ORF">ALECFALPRED_008659</name>
</gene>
<name>A0A8H3J464_9LECA</name>
<dbReference type="AlphaFoldDB" id="A0A8H3J464"/>
<reference evidence="1" key="1">
    <citation type="submission" date="2021-03" db="EMBL/GenBank/DDBJ databases">
        <authorList>
            <person name="Tagirdzhanova G."/>
        </authorList>
    </citation>
    <scope>NUCLEOTIDE SEQUENCE</scope>
</reference>
<dbReference type="EMBL" id="CAJPDR010000600">
    <property type="protein sequence ID" value="CAF9940406.1"/>
    <property type="molecule type" value="Genomic_DNA"/>
</dbReference>
<evidence type="ECO:0000313" key="1">
    <source>
        <dbReference type="EMBL" id="CAF9940406.1"/>
    </source>
</evidence>
<dbReference type="Proteomes" id="UP000664203">
    <property type="component" value="Unassembled WGS sequence"/>
</dbReference>
<proteinExistence type="predicted"/>
<protein>
    <submittedName>
        <fullName evidence="1">Uncharacterized protein</fullName>
    </submittedName>
</protein>
<sequence length="67" mass="7999">MTIKILNIKFALLHIIFKNDIVDKKRFNFVDKSIFKPHYFDIFFDSDSVFNFNSDASRKINIDILNL</sequence>
<comment type="caution">
    <text evidence="1">The sequence shown here is derived from an EMBL/GenBank/DDBJ whole genome shotgun (WGS) entry which is preliminary data.</text>
</comment>